<name>A0ABT4GXD7_PAEAL</name>
<gene>
    <name evidence="3" type="ORF">M5X12_10880</name>
</gene>
<dbReference type="SUPFAM" id="SSF52266">
    <property type="entry name" value="SGNH hydrolase"/>
    <property type="match status" value="1"/>
</dbReference>
<evidence type="ECO:0000259" key="1">
    <source>
        <dbReference type="Pfam" id="PF14606"/>
    </source>
</evidence>
<evidence type="ECO:0000313" key="3">
    <source>
        <dbReference type="EMBL" id="MCY9761079.1"/>
    </source>
</evidence>
<protein>
    <submittedName>
        <fullName evidence="3">SGNH/GDSL hydrolase family protein</fullName>
    </submittedName>
</protein>
<dbReference type="Pfam" id="PF14606">
    <property type="entry name" value="Lipase_GDSL_3"/>
    <property type="match status" value="1"/>
</dbReference>
<dbReference type="Pfam" id="PF14607">
    <property type="entry name" value="GxDLY"/>
    <property type="match status" value="1"/>
</dbReference>
<dbReference type="Proteomes" id="UP001527181">
    <property type="component" value="Unassembled WGS sequence"/>
</dbReference>
<keyword evidence="4" id="KW-1185">Reference proteome</keyword>
<dbReference type="Gene3D" id="3.40.50.1110">
    <property type="entry name" value="SGNH hydrolase"/>
    <property type="match status" value="1"/>
</dbReference>
<evidence type="ECO:0000259" key="2">
    <source>
        <dbReference type="Pfam" id="PF14607"/>
    </source>
</evidence>
<reference evidence="3 4" key="1">
    <citation type="submission" date="2022-05" db="EMBL/GenBank/DDBJ databases">
        <title>Genome Sequencing of Bee-Associated Microbes.</title>
        <authorList>
            <person name="Dunlap C."/>
        </authorList>
    </citation>
    <scope>NUCLEOTIDE SEQUENCE [LARGE SCALE GENOMIC DNA]</scope>
    <source>
        <strain evidence="3 4">NRRL B-04010</strain>
    </source>
</reference>
<organism evidence="3 4">
    <name type="scientific">Paenibacillus alvei</name>
    <name type="common">Bacillus alvei</name>
    <dbReference type="NCBI Taxonomy" id="44250"/>
    <lineage>
        <taxon>Bacteria</taxon>
        <taxon>Bacillati</taxon>
        <taxon>Bacillota</taxon>
        <taxon>Bacilli</taxon>
        <taxon>Bacillales</taxon>
        <taxon>Paenibacillaceae</taxon>
        <taxon>Paenibacillus</taxon>
    </lineage>
</organism>
<dbReference type="GO" id="GO:0016787">
    <property type="term" value="F:hydrolase activity"/>
    <property type="evidence" value="ECO:0007669"/>
    <property type="project" value="UniProtKB-KW"/>
</dbReference>
<evidence type="ECO:0000313" key="4">
    <source>
        <dbReference type="Proteomes" id="UP001527181"/>
    </source>
</evidence>
<dbReference type="InterPro" id="IPR036514">
    <property type="entry name" value="SGNH_hydro_sf"/>
</dbReference>
<sequence>MNVDDQVVQDVMPVKKEEMPIEQQRTDTSDVVWYSPLEEPFMISGFHWFAAEGRYRRLPVSPEYSIPEAVDILANHTAGGQIRFVTNSSKLFLRVTLSGTGDMYHMAATGQCGFDCYVEVDGKLHYRSTTGWNPRESEYESVLFFRDAQERRLVVLNFPLYQGVKEIQVGLKKGALVEPPPSYEDARKIIVYGTSITQGACATRPGMCYTNILSRKMNREFINLGFSGSGKGEPDLAHIIASISDPACLVLDYEANSVSPELYAKTLPQFIQIYREKHPIVPILVLSRLPFSYTSFDPEDVKLHQARKHMQMTLVESLHQAGDGNIHFYDGEKLLPLHAHECYVDGTHPTDLGFIQIANGLELVLREILAKNS</sequence>
<dbReference type="InterPro" id="IPR013830">
    <property type="entry name" value="SGNH_hydro"/>
</dbReference>
<dbReference type="Gene3D" id="2.60.120.260">
    <property type="entry name" value="Galactose-binding domain-like"/>
    <property type="match status" value="1"/>
</dbReference>
<accession>A0ABT4GXD7</accession>
<feature type="domain" description="SGNH hydrolase-type esterase N-terminal" evidence="2">
    <location>
        <begin position="32"/>
        <end position="175"/>
    </location>
</feature>
<dbReference type="RefSeq" id="WP_268599371.1">
    <property type="nucleotide sequence ID" value="NZ_JAMDNP010000019.1"/>
</dbReference>
<proteinExistence type="predicted"/>
<comment type="caution">
    <text evidence="3">The sequence shown here is derived from an EMBL/GenBank/DDBJ whole genome shotgun (WGS) entry which is preliminary data.</text>
</comment>
<keyword evidence="3" id="KW-0378">Hydrolase</keyword>
<dbReference type="EMBL" id="JAMDNP010000019">
    <property type="protein sequence ID" value="MCY9761079.1"/>
    <property type="molecule type" value="Genomic_DNA"/>
</dbReference>
<feature type="domain" description="SGNH hydrolase-type esterase" evidence="1">
    <location>
        <begin position="187"/>
        <end position="366"/>
    </location>
</feature>
<dbReference type="InterPro" id="IPR032740">
    <property type="entry name" value="GxDLY"/>
</dbReference>